<evidence type="ECO:0000313" key="2">
    <source>
        <dbReference type="EMBL" id="KAL0260531.1"/>
    </source>
</evidence>
<name>A0ABR3CIS2_9PEZI</name>
<reference evidence="2 3" key="1">
    <citation type="submission" date="2024-02" db="EMBL/GenBank/DDBJ databases">
        <title>De novo assembly and annotation of 12 fungi associated with fruit tree decline syndrome in Ontario, Canada.</title>
        <authorList>
            <person name="Sulman M."/>
            <person name="Ellouze W."/>
            <person name="Ilyukhin E."/>
        </authorList>
    </citation>
    <scope>NUCLEOTIDE SEQUENCE [LARGE SCALE GENOMIC DNA]</scope>
    <source>
        <strain evidence="2 3">FDS-637</strain>
    </source>
</reference>
<dbReference type="Proteomes" id="UP001430584">
    <property type="component" value="Unassembled WGS sequence"/>
</dbReference>
<dbReference type="EMBL" id="JAJVCZ030000004">
    <property type="protein sequence ID" value="KAL0260531.1"/>
    <property type="molecule type" value="Genomic_DNA"/>
</dbReference>
<dbReference type="GeneID" id="92008305"/>
<feature type="region of interest" description="Disordered" evidence="1">
    <location>
        <begin position="116"/>
        <end position="141"/>
    </location>
</feature>
<accession>A0ABR3CIS2</accession>
<proteinExistence type="predicted"/>
<evidence type="ECO:0000313" key="3">
    <source>
        <dbReference type="Proteomes" id="UP001430584"/>
    </source>
</evidence>
<dbReference type="RefSeq" id="XP_066633560.1">
    <property type="nucleotide sequence ID" value="XM_066775679.1"/>
</dbReference>
<organism evidence="2 3">
    <name type="scientific">Diplodia seriata</name>
    <dbReference type="NCBI Taxonomy" id="420778"/>
    <lineage>
        <taxon>Eukaryota</taxon>
        <taxon>Fungi</taxon>
        <taxon>Dikarya</taxon>
        <taxon>Ascomycota</taxon>
        <taxon>Pezizomycotina</taxon>
        <taxon>Dothideomycetes</taxon>
        <taxon>Dothideomycetes incertae sedis</taxon>
        <taxon>Botryosphaeriales</taxon>
        <taxon>Botryosphaeriaceae</taxon>
        <taxon>Diplodia</taxon>
    </lineage>
</organism>
<keyword evidence="3" id="KW-1185">Reference proteome</keyword>
<gene>
    <name evidence="2" type="ORF">SLS55_004220</name>
</gene>
<protein>
    <submittedName>
        <fullName evidence="2">Uncharacterized protein</fullName>
    </submittedName>
</protein>
<sequence length="158" mass="17895">MRVQASEGKKVLKPRGIVIFGDEPTFTPQMPHDHFTTDKPKSDDHSAHCKAIAGLQKYTIWLNPTAEFQEPVVEARNAMEQWAEVEDEFEIFAQKHLLLSEPPKRTVSNTRLCWRKRRLRSPSSPRRGAGKRPLSSTQARKPFIKGISGTSSLTCRIG</sequence>
<feature type="compositionally biased region" description="Low complexity" evidence="1">
    <location>
        <begin position="121"/>
        <end position="133"/>
    </location>
</feature>
<evidence type="ECO:0000256" key="1">
    <source>
        <dbReference type="SAM" id="MobiDB-lite"/>
    </source>
</evidence>
<comment type="caution">
    <text evidence="2">The sequence shown here is derived from an EMBL/GenBank/DDBJ whole genome shotgun (WGS) entry which is preliminary data.</text>
</comment>